<sequence length="228" mass="25432">MEAVVFIGHGSRTPIGNEEFIQFIQSLLEKIDVSIKGYGFLEKAEPSIFQAISNAIEAGATKVTVIPVLLLSGVHANRDIPNELLIVKELYPSVSIRYGEPIGIDNQMVEIIQDRLIAKGHVEEDIIIIGHGSRVPAAAEQLQQIVSMLEKVNPVKIELAYITTAPYYQEVLKYKNRKTFIVPYLLFTGGYINQIKEKVGNGQLCNPIGFDQKLYSILLKRVQLARVI</sequence>
<keyword evidence="4" id="KW-1185">Reference proteome</keyword>
<comment type="caution">
    <text evidence="3">The sequence shown here is derived from an EMBL/GenBank/DDBJ whole genome shotgun (WGS) entry which is preliminary data.</text>
</comment>
<dbReference type="Pfam" id="PF01903">
    <property type="entry name" value="CbiX"/>
    <property type="match status" value="2"/>
</dbReference>
<dbReference type="AlphaFoldDB" id="A0A9C7G687"/>
<evidence type="ECO:0000256" key="1">
    <source>
        <dbReference type="ARBA" id="ARBA00022723"/>
    </source>
</evidence>
<evidence type="ECO:0000256" key="2">
    <source>
        <dbReference type="ARBA" id="ARBA00023239"/>
    </source>
</evidence>
<keyword evidence="2 3" id="KW-0456">Lyase</keyword>
<protein>
    <submittedName>
        <fullName evidence="3">Sirohydrochlorin ferrochelatase</fullName>
        <ecNumber evidence="3">4.99.1.4</ecNumber>
    </submittedName>
</protein>
<dbReference type="RefSeq" id="WP_230494776.1">
    <property type="nucleotide sequence ID" value="NZ_CAKJTG010000001.1"/>
</dbReference>
<evidence type="ECO:0000313" key="3">
    <source>
        <dbReference type="EMBL" id="CAG9606493.1"/>
    </source>
</evidence>
<organism evidence="3 4">
    <name type="scientific">Pseudoneobacillus rhizosphaerae</name>
    <dbReference type="NCBI Taxonomy" id="2880968"/>
    <lineage>
        <taxon>Bacteria</taxon>
        <taxon>Bacillati</taxon>
        <taxon>Bacillota</taxon>
        <taxon>Bacilli</taxon>
        <taxon>Bacillales</taxon>
        <taxon>Bacillaceae</taxon>
        <taxon>Pseudoneobacillus</taxon>
    </lineage>
</organism>
<dbReference type="Gene3D" id="3.40.50.1400">
    <property type="match status" value="2"/>
</dbReference>
<evidence type="ECO:0000313" key="4">
    <source>
        <dbReference type="Proteomes" id="UP000789845"/>
    </source>
</evidence>
<dbReference type="PANTHER" id="PTHR33542">
    <property type="entry name" value="SIROHYDROCHLORIN FERROCHELATASE, CHLOROPLASTIC"/>
    <property type="match status" value="1"/>
</dbReference>
<dbReference type="EC" id="4.99.1.4" evidence="3"/>
<reference evidence="3" key="1">
    <citation type="submission" date="2021-10" db="EMBL/GenBank/DDBJ databases">
        <authorList>
            <person name="Criscuolo A."/>
        </authorList>
    </citation>
    <scope>NUCLEOTIDE SEQUENCE</scope>
    <source>
        <strain evidence="3">CIP111885</strain>
    </source>
</reference>
<dbReference type="Proteomes" id="UP000789845">
    <property type="component" value="Unassembled WGS sequence"/>
</dbReference>
<dbReference type="SUPFAM" id="SSF53800">
    <property type="entry name" value="Chelatase"/>
    <property type="match status" value="1"/>
</dbReference>
<dbReference type="EMBL" id="CAKJTG010000001">
    <property type="protein sequence ID" value="CAG9606493.1"/>
    <property type="molecule type" value="Genomic_DNA"/>
</dbReference>
<dbReference type="InterPro" id="IPR002762">
    <property type="entry name" value="CbiX-like"/>
</dbReference>
<accession>A0A9C7G687</accession>
<gene>
    <name evidence="3" type="primary">sirB</name>
    <name evidence="3" type="ORF">NEOCIP111885_00181</name>
</gene>
<dbReference type="CDD" id="cd03416">
    <property type="entry name" value="CbiX_SirB_N"/>
    <property type="match status" value="1"/>
</dbReference>
<dbReference type="PANTHER" id="PTHR33542:SF3">
    <property type="entry name" value="SIROHYDROCHLORIN FERROCHELATASE, CHLOROPLASTIC"/>
    <property type="match status" value="1"/>
</dbReference>
<name>A0A9C7G687_9BACI</name>
<keyword evidence="1" id="KW-0479">Metal-binding</keyword>
<dbReference type="InterPro" id="IPR050963">
    <property type="entry name" value="Sirohydro_Cobaltochel/CbiX"/>
</dbReference>
<dbReference type="GO" id="GO:0046872">
    <property type="term" value="F:metal ion binding"/>
    <property type="evidence" value="ECO:0007669"/>
    <property type="project" value="UniProtKB-KW"/>
</dbReference>
<dbReference type="GO" id="GO:0051266">
    <property type="term" value="F:sirohydrochlorin ferrochelatase activity"/>
    <property type="evidence" value="ECO:0007669"/>
    <property type="project" value="UniProtKB-EC"/>
</dbReference>
<proteinExistence type="predicted"/>